<sequence>MSIQHKDIAAIRQDYVLGSLSESDVDRNPVHQFKKWFDEAIHSEVIEPNAMVLSTVSSDQLPSSRVVLLKDIVAEGLVFFTNYESRKGEDMKVNPHVAMLFFWPELQRQVRIEGVIDFVSEADSDEYFQSRPKASRIGALASPQSHEIPNRSFLENRVEALENQYNGSDSVPRPSHWGGYLLKPIYFEFWQGRASRLHDRIVYKKVSDSWKITRIAP</sequence>
<evidence type="ECO:0000256" key="1">
    <source>
        <dbReference type="ARBA" id="ARBA00004738"/>
    </source>
</evidence>
<feature type="binding site" evidence="9 10">
    <location>
        <position position="131"/>
    </location>
    <ligand>
        <name>substrate</name>
    </ligand>
</feature>
<evidence type="ECO:0000256" key="5">
    <source>
        <dbReference type="ARBA" id="ARBA00022630"/>
    </source>
</evidence>
<dbReference type="GeneID" id="97180776"/>
<feature type="binding site" evidence="9 11">
    <location>
        <begin position="144"/>
        <end position="145"/>
    </location>
    <ligand>
        <name>FMN</name>
        <dbReference type="ChEBI" id="CHEBI:58210"/>
    </ligand>
</feature>
<reference evidence="14 16" key="1">
    <citation type="submission" date="2018-06" db="EMBL/GenBank/DDBJ databases">
        <authorList>
            <consortium name="Pathogen Informatics"/>
            <person name="Doyle S."/>
        </authorList>
    </citation>
    <scope>NUCLEOTIDE SEQUENCE [LARGE SCALE GENOMIC DNA]</scope>
    <source>
        <strain evidence="14 16">NCTC11343</strain>
    </source>
</reference>
<evidence type="ECO:0000256" key="4">
    <source>
        <dbReference type="ARBA" id="ARBA00011738"/>
    </source>
</evidence>
<evidence type="ECO:0000256" key="9">
    <source>
        <dbReference type="HAMAP-Rule" id="MF_01629"/>
    </source>
</evidence>
<comment type="similarity">
    <text evidence="3 9">Belongs to the pyridoxamine 5'-phosphate oxidase family.</text>
</comment>
<evidence type="ECO:0000256" key="11">
    <source>
        <dbReference type="PIRSR" id="PIRSR000190-2"/>
    </source>
</evidence>
<evidence type="ECO:0000313" key="14">
    <source>
        <dbReference type="EMBL" id="SPZ85963.1"/>
    </source>
</evidence>
<evidence type="ECO:0000313" key="17">
    <source>
        <dbReference type="Proteomes" id="UP000432350"/>
    </source>
</evidence>
<comment type="pathway">
    <text evidence="1 9">Cofactor metabolism; pyridoxal 5'-phosphate salvage; pyridoxal 5'-phosphate from pyridoxamine 5'-phosphate: step 1/1.</text>
</comment>
<dbReference type="PANTHER" id="PTHR10851:SF0">
    <property type="entry name" value="PYRIDOXINE-5'-PHOSPHATE OXIDASE"/>
    <property type="match status" value="1"/>
</dbReference>
<proteinExistence type="inferred from homology"/>
<keyword evidence="8 9" id="KW-0664">Pyridoxine biosynthesis</keyword>
<dbReference type="GO" id="GO:0010181">
    <property type="term" value="F:FMN binding"/>
    <property type="evidence" value="ECO:0007669"/>
    <property type="project" value="UniProtKB-UniRule"/>
</dbReference>
<feature type="binding site" evidence="9 10">
    <location>
        <position position="70"/>
    </location>
    <ligand>
        <name>substrate</name>
    </ligand>
</feature>
<dbReference type="InterPro" id="IPR019740">
    <property type="entry name" value="Pyridox_Oxase_CS"/>
</dbReference>
<dbReference type="PANTHER" id="PTHR10851">
    <property type="entry name" value="PYRIDOXINE-5-PHOSPHATE OXIDASE"/>
    <property type="match status" value="1"/>
</dbReference>
<dbReference type="InterPro" id="IPR000659">
    <property type="entry name" value="Pyridox_Oxase"/>
</dbReference>
<evidence type="ECO:0000259" key="12">
    <source>
        <dbReference type="Pfam" id="PF01243"/>
    </source>
</evidence>
<evidence type="ECO:0000313" key="15">
    <source>
        <dbReference type="EMBL" id="VXD05513.1"/>
    </source>
</evidence>
<feature type="domain" description="Pyridoxamine 5'-phosphate oxidase N-terminal" evidence="12">
    <location>
        <begin position="38"/>
        <end position="163"/>
    </location>
</feature>
<evidence type="ECO:0000256" key="3">
    <source>
        <dbReference type="ARBA" id="ARBA00007301"/>
    </source>
</evidence>
<evidence type="ECO:0000256" key="8">
    <source>
        <dbReference type="ARBA" id="ARBA00023096"/>
    </source>
</evidence>
<evidence type="ECO:0000259" key="13">
    <source>
        <dbReference type="Pfam" id="PF10590"/>
    </source>
</evidence>
<dbReference type="HAMAP" id="MF_01629">
    <property type="entry name" value="PdxH"/>
    <property type="match status" value="1"/>
</dbReference>
<dbReference type="SUPFAM" id="SSF50475">
    <property type="entry name" value="FMN-binding split barrel"/>
    <property type="match status" value="1"/>
</dbReference>
<feature type="binding site" evidence="9 11">
    <location>
        <position position="86"/>
    </location>
    <ligand>
        <name>FMN</name>
        <dbReference type="ChEBI" id="CHEBI:58210"/>
    </ligand>
</feature>
<evidence type="ECO:0000256" key="2">
    <source>
        <dbReference type="ARBA" id="ARBA00005037"/>
    </source>
</evidence>
<accession>A0A654DSK0</accession>
<comment type="pathway">
    <text evidence="2 9">Cofactor metabolism; pyridoxal 5'-phosphate salvage; pyridoxal 5'-phosphate from pyridoxine 5'-phosphate: step 1/1.</text>
</comment>
<feature type="binding site" evidence="9 10">
    <location>
        <position position="127"/>
    </location>
    <ligand>
        <name>substrate</name>
    </ligand>
</feature>
<feature type="binding site" evidence="9 10">
    <location>
        <position position="135"/>
    </location>
    <ligand>
        <name>substrate</name>
    </ligand>
</feature>
<feature type="binding site" evidence="10">
    <location>
        <begin position="12"/>
        <end position="15"/>
    </location>
    <ligand>
        <name>substrate</name>
    </ligand>
</feature>
<dbReference type="GO" id="GO:0004733">
    <property type="term" value="F:pyridoxamine phosphate oxidase activity"/>
    <property type="evidence" value="ECO:0007669"/>
    <property type="project" value="UniProtKB-UniRule"/>
</dbReference>
<dbReference type="FunFam" id="2.30.110.10:FF:000005">
    <property type="entry name" value="NAD(P)H-hydrate epimerase"/>
    <property type="match status" value="1"/>
</dbReference>
<dbReference type="Proteomes" id="UP000432350">
    <property type="component" value="Unassembled WGS sequence"/>
</dbReference>
<comment type="catalytic activity">
    <reaction evidence="9">
        <text>pyridoxine 5'-phosphate + O2 = pyridoxal 5'-phosphate + H2O2</text>
        <dbReference type="Rhea" id="RHEA:15149"/>
        <dbReference type="ChEBI" id="CHEBI:15379"/>
        <dbReference type="ChEBI" id="CHEBI:16240"/>
        <dbReference type="ChEBI" id="CHEBI:58589"/>
        <dbReference type="ChEBI" id="CHEBI:597326"/>
        <dbReference type="EC" id="1.4.3.5"/>
    </reaction>
</comment>
<evidence type="ECO:0000313" key="16">
    <source>
        <dbReference type="Proteomes" id="UP000251241"/>
    </source>
</evidence>
<feature type="binding site" evidence="9 11">
    <location>
        <position position="87"/>
    </location>
    <ligand>
        <name>FMN</name>
        <dbReference type="ChEBI" id="CHEBI:58210"/>
    </ligand>
</feature>
<feature type="binding site" evidence="9 11">
    <location>
        <position position="190"/>
    </location>
    <ligand>
        <name>FMN</name>
        <dbReference type="ChEBI" id="CHEBI:58210"/>
    </ligand>
</feature>
<feature type="binding site" evidence="9 11">
    <location>
        <begin position="65"/>
        <end position="70"/>
    </location>
    <ligand>
        <name>FMN</name>
        <dbReference type="ChEBI" id="CHEBI:58210"/>
    </ligand>
</feature>
<feature type="domain" description="Pyridoxine 5'-phosphate oxidase dimerisation C-terminal" evidence="13">
    <location>
        <begin position="177"/>
        <end position="217"/>
    </location>
</feature>
<keyword evidence="7 9" id="KW-0560">Oxidoreductase</keyword>
<dbReference type="EC" id="1.4.3.5" evidence="9"/>
<dbReference type="Proteomes" id="UP000251241">
    <property type="component" value="Unassembled WGS sequence"/>
</dbReference>
<comment type="catalytic activity">
    <reaction evidence="9">
        <text>pyridoxamine 5'-phosphate + O2 + H2O = pyridoxal 5'-phosphate + H2O2 + NH4(+)</text>
        <dbReference type="Rhea" id="RHEA:15817"/>
        <dbReference type="ChEBI" id="CHEBI:15377"/>
        <dbReference type="ChEBI" id="CHEBI:15379"/>
        <dbReference type="ChEBI" id="CHEBI:16240"/>
        <dbReference type="ChEBI" id="CHEBI:28938"/>
        <dbReference type="ChEBI" id="CHEBI:58451"/>
        <dbReference type="ChEBI" id="CHEBI:597326"/>
        <dbReference type="EC" id="1.4.3.5"/>
    </reaction>
</comment>
<evidence type="ECO:0000256" key="6">
    <source>
        <dbReference type="ARBA" id="ARBA00022643"/>
    </source>
</evidence>
<dbReference type="Gene3D" id="2.30.110.10">
    <property type="entry name" value="Electron Transport, Fmn-binding Protein, Chain A"/>
    <property type="match status" value="1"/>
</dbReference>
<name>A0A2X2J2Y2_SPHMU</name>
<dbReference type="UniPathway" id="UPA01068">
    <property type="reaction ID" value="UER00304"/>
</dbReference>
<comment type="subunit">
    <text evidence="4 9">Homodimer.</text>
</comment>
<feature type="binding site" evidence="9 11">
    <location>
        <position position="200"/>
    </location>
    <ligand>
        <name>FMN</name>
        <dbReference type="ChEBI" id="CHEBI:58210"/>
    </ligand>
</feature>
<feature type="binding site" evidence="9 11">
    <location>
        <begin position="80"/>
        <end position="81"/>
    </location>
    <ligand>
        <name>FMN</name>
        <dbReference type="ChEBI" id="CHEBI:58210"/>
    </ligand>
</feature>
<dbReference type="EMBL" id="UAUU01000008">
    <property type="protein sequence ID" value="SPZ85963.1"/>
    <property type="molecule type" value="Genomic_DNA"/>
</dbReference>
<dbReference type="InterPro" id="IPR012349">
    <property type="entry name" value="Split_barrel_FMN-bd"/>
</dbReference>
<evidence type="ECO:0000256" key="10">
    <source>
        <dbReference type="PIRSR" id="PIRSR000190-1"/>
    </source>
</evidence>
<dbReference type="NCBIfam" id="TIGR00558">
    <property type="entry name" value="pdxH"/>
    <property type="match status" value="1"/>
</dbReference>
<reference evidence="15 17" key="2">
    <citation type="submission" date="2019-10" db="EMBL/GenBank/DDBJ databases">
        <authorList>
            <person name="Karimi E."/>
        </authorList>
    </citation>
    <scope>NUCLEOTIDE SEQUENCE [LARGE SCALE GENOMIC DNA]</scope>
    <source>
        <strain evidence="15">Sphingobacterium sp. 8BC</strain>
    </source>
</reference>
<dbReference type="RefSeq" id="WP_112374839.1">
    <property type="nucleotide sequence ID" value="NZ_CP068086.1"/>
</dbReference>
<dbReference type="Pfam" id="PF01243">
    <property type="entry name" value="PNPOx_N"/>
    <property type="match status" value="1"/>
</dbReference>
<comment type="cofactor">
    <cofactor evidence="9 11">
        <name>FMN</name>
        <dbReference type="ChEBI" id="CHEBI:58210"/>
    </cofactor>
    <text evidence="9 11">Binds 1 FMN per subunit.</text>
</comment>
<accession>A0A2X2J2Y2</accession>
<dbReference type="PIRSF" id="PIRSF000190">
    <property type="entry name" value="Pyd_amn-ph_oxd"/>
    <property type="match status" value="1"/>
</dbReference>
<dbReference type="PROSITE" id="PS01064">
    <property type="entry name" value="PYRIDOX_OXIDASE"/>
    <property type="match status" value="1"/>
</dbReference>
<dbReference type="AlphaFoldDB" id="A0A2X2J2Y2"/>
<evidence type="ECO:0000256" key="7">
    <source>
        <dbReference type="ARBA" id="ARBA00023002"/>
    </source>
</evidence>
<feature type="binding site" evidence="9 10">
    <location>
        <begin position="196"/>
        <end position="198"/>
    </location>
    <ligand>
        <name>substrate</name>
    </ligand>
</feature>
<dbReference type="Pfam" id="PF10590">
    <property type="entry name" value="PNP_phzG_C"/>
    <property type="match status" value="1"/>
</dbReference>
<protein>
    <recommendedName>
        <fullName evidence="9">Pyridoxine/pyridoxamine 5'-phosphate oxidase</fullName>
        <ecNumber evidence="9">1.4.3.5</ecNumber>
    </recommendedName>
    <alternativeName>
        <fullName evidence="9">PNP/PMP oxidase</fullName>
        <shortName evidence="9">PNPOx</shortName>
    </alternativeName>
    <alternativeName>
        <fullName evidence="9">Pyridoxal 5'-phosphate synthase</fullName>
    </alternativeName>
</protein>
<dbReference type="EMBL" id="CABWMV010000025">
    <property type="protein sequence ID" value="VXD05513.1"/>
    <property type="molecule type" value="Genomic_DNA"/>
</dbReference>
<keyword evidence="5 9" id="KW-0285">Flavoprotein</keyword>
<organism evidence="14 16">
    <name type="scientific">Sphingobacterium multivorum</name>
    <dbReference type="NCBI Taxonomy" id="28454"/>
    <lineage>
        <taxon>Bacteria</taxon>
        <taxon>Pseudomonadati</taxon>
        <taxon>Bacteroidota</taxon>
        <taxon>Sphingobacteriia</taxon>
        <taxon>Sphingobacteriales</taxon>
        <taxon>Sphingobacteriaceae</taxon>
        <taxon>Sphingobacterium</taxon>
    </lineage>
</organism>
<gene>
    <name evidence="9 14" type="primary">pdxH</name>
    <name evidence="14" type="ORF">NCTC11343_02529</name>
    <name evidence="15" type="ORF">SPHINGO8BC_60533</name>
</gene>
<dbReference type="GO" id="GO:0008615">
    <property type="term" value="P:pyridoxine biosynthetic process"/>
    <property type="evidence" value="ECO:0007669"/>
    <property type="project" value="UniProtKB-UniRule"/>
</dbReference>
<keyword evidence="6 9" id="KW-0288">FMN</keyword>
<comment type="function">
    <text evidence="9">Catalyzes the oxidation of either pyridoxine 5'-phosphate (PNP) or pyridoxamine 5'-phosphate (PMP) into pyridoxal 5'-phosphate (PLP).</text>
</comment>
<feature type="binding site" evidence="9 11">
    <location>
        <position position="109"/>
    </location>
    <ligand>
        <name>FMN</name>
        <dbReference type="ChEBI" id="CHEBI:58210"/>
    </ligand>
</feature>
<dbReference type="NCBIfam" id="NF004231">
    <property type="entry name" value="PRK05679.1"/>
    <property type="match status" value="1"/>
</dbReference>
<dbReference type="InterPro" id="IPR019576">
    <property type="entry name" value="Pyridoxamine_oxidase_dimer_C"/>
</dbReference>
<dbReference type="InterPro" id="IPR011576">
    <property type="entry name" value="Pyridox_Oxase_N"/>
</dbReference>